<dbReference type="InterPro" id="IPR015424">
    <property type="entry name" value="PyrdxlP-dep_Trfase"/>
</dbReference>
<evidence type="ECO:0000256" key="4">
    <source>
        <dbReference type="ARBA" id="ARBA00022898"/>
    </source>
</evidence>
<keyword evidence="8" id="KW-1185">Reference proteome</keyword>
<dbReference type="EMBL" id="MLBF01000004">
    <property type="protein sequence ID" value="OLN33213.1"/>
    <property type="molecule type" value="Genomic_DNA"/>
</dbReference>
<dbReference type="RefSeq" id="WP_075363706.1">
    <property type="nucleotide sequence ID" value="NZ_MLBF01000004.1"/>
</dbReference>
<evidence type="ECO:0000256" key="1">
    <source>
        <dbReference type="ARBA" id="ARBA00001933"/>
    </source>
</evidence>
<feature type="domain" description="Aminotransferase class V" evidence="6">
    <location>
        <begin position="2"/>
        <end position="368"/>
    </location>
</feature>
<sequence length="385" mass="41774">MIYLDNAATTWPKPQQVVDAIEEALVHKGGNAGRGGHGAAMQMARLIHQTREDLCSLFGTDDPTRVIFTQNATHALNQALFGLLQRGDHVITSSIEHNAVARPLWALKQRGVEVSEVPGLPGKEFDLEAYDKAFRPNTKLVVTLHASNVTGTLLPVREIGQIAHEHGAYYLLDAAQTAGVFPIDLRRLAVDLLAFPGHKGLLGPQGTGGLIIKPEIQLEPLIYGGTGSLSEEDRQPDFLPDALESGTLNGAGIAGLGAGVRYILSEGVDKIRVREQSLCRKLWNGLREIPGVQLYGNDMVERRSPIVAFNIGELDSVEASYMLEEKAGIIARAGLHCAAHAHRMLGTVKQGVVRFSPSHFTSEEEIERALKAVKKVAEESINFLI</sequence>
<comment type="cofactor">
    <cofactor evidence="1">
        <name>pyridoxal 5'-phosphate</name>
        <dbReference type="ChEBI" id="CHEBI:597326"/>
    </cofactor>
</comment>
<dbReference type="PANTHER" id="PTHR43586">
    <property type="entry name" value="CYSTEINE DESULFURASE"/>
    <property type="match status" value="1"/>
</dbReference>
<protein>
    <recommendedName>
        <fullName evidence="3">cysteine desulfurase</fullName>
        <ecNumber evidence="3">2.8.1.7</ecNumber>
    </recommendedName>
</protein>
<evidence type="ECO:0000256" key="2">
    <source>
        <dbReference type="ARBA" id="ARBA00010447"/>
    </source>
</evidence>
<accession>A0A1Q8R0R3</accession>
<comment type="catalytic activity">
    <reaction evidence="5">
        <text>(sulfur carrier)-H + L-cysteine = (sulfur carrier)-SH + L-alanine</text>
        <dbReference type="Rhea" id="RHEA:43892"/>
        <dbReference type="Rhea" id="RHEA-COMP:14737"/>
        <dbReference type="Rhea" id="RHEA-COMP:14739"/>
        <dbReference type="ChEBI" id="CHEBI:29917"/>
        <dbReference type="ChEBI" id="CHEBI:35235"/>
        <dbReference type="ChEBI" id="CHEBI:57972"/>
        <dbReference type="ChEBI" id="CHEBI:64428"/>
        <dbReference type="EC" id="2.8.1.7"/>
    </reaction>
</comment>
<dbReference type="EC" id="2.8.1.7" evidence="3"/>
<dbReference type="NCBIfam" id="TIGR01977">
    <property type="entry name" value="am_tr_V_EF2568"/>
    <property type="match status" value="1"/>
</dbReference>
<dbReference type="PANTHER" id="PTHR43586:SF4">
    <property type="entry name" value="ISOPENICILLIN N EPIMERASE"/>
    <property type="match status" value="1"/>
</dbReference>
<dbReference type="PIRSF" id="PIRSF005572">
    <property type="entry name" value="NifS"/>
    <property type="match status" value="1"/>
</dbReference>
<dbReference type="InterPro" id="IPR015421">
    <property type="entry name" value="PyrdxlP-dep_Trfase_major"/>
</dbReference>
<name>A0A1Q8R0R3_9FIRM</name>
<dbReference type="InterPro" id="IPR010969">
    <property type="entry name" value="Cys_dSase-rel_unknwn_funct"/>
</dbReference>
<evidence type="ECO:0000256" key="5">
    <source>
        <dbReference type="ARBA" id="ARBA00050776"/>
    </source>
</evidence>
<reference evidence="7 8" key="1">
    <citation type="submission" date="2016-09" db="EMBL/GenBank/DDBJ databases">
        <title>Complete genome of Desulfosporosinus sp. OL.</title>
        <authorList>
            <person name="Mardanov A."/>
            <person name="Beletsky A."/>
            <person name="Panova A."/>
            <person name="Karnachuk O."/>
            <person name="Ravin N."/>
        </authorList>
    </citation>
    <scope>NUCLEOTIDE SEQUENCE [LARGE SCALE GENOMIC DNA]</scope>
    <source>
        <strain evidence="7 8">OL</strain>
    </source>
</reference>
<dbReference type="STRING" id="1888891.DSOL_0940"/>
<evidence type="ECO:0000313" key="8">
    <source>
        <dbReference type="Proteomes" id="UP000186102"/>
    </source>
</evidence>
<dbReference type="SUPFAM" id="SSF53383">
    <property type="entry name" value="PLP-dependent transferases"/>
    <property type="match status" value="1"/>
</dbReference>
<dbReference type="Gene3D" id="3.40.640.10">
    <property type="entry name" value="Type I PLP-dependent aspartate aminotransferase-like (Major domain)"/>
    <property type="match status" value="1"/>
</dbReference>
<dbReference type="AlphaFoldDB" id="A0A1Q8R0R3"/>
<dbReference type="InterPro" id="IPR000192">
    <property type="entry name" value="Aminotrans_V_dom"/>
</dbReference>
<dbReference type="GO" id="GO:0031071">
    <property type="term" value="F:cysteine desulfurase activity"/>
    <property type="evidence" value="ECO:0007669"/>
    <property type="project" value="UniProtKB-EC"/>
</dbReference>
<evidence type="ECO:0000259" key="6">
    <source>
        <dbReference type="Pfam" id="PF00266"/>
    </source>
</evidence>
<evidence type="ECO:0000313" key="7">
    <source>
        <dbReference type="EMBL" id="OLN33213.1"/>
    </source>
</evidence>
<gene>
    <name evidence="7" type="ORF">DSOL_0940</name>
</gene>
<comment type="similarity">
    <text evidence="2">Belongs to the class-V pyridoxal-phosphate-dependent aminotransferase family. Csd subfamily.</text>
</comment>
<dbReference type="Proteomes" id="UP000186102">
    <property type="component" value="Unassembled WGS sequence"/>
</dbReference>
<dbReference type="InterPro" id="IPR015422">
    <property type="entry name" value="PyrdxlP-dep_Trfase_small"/>
</dbReference>
<dbReference type="OrthoDB" id="9804366at2"/>
<keyword evidence="4" id="KW-0663">Pyridoxal phosphate</keyword>
<comment type="caution">
    <text evidence="7">The sequence shown here is derived from an EMBL/GenBank/DDBJ whole genome shotgun (WGS) entry which is preliminary data.</text>
</comment>
<proteinExistence type="inferred from homology"/>
<dbReference type="Gene3D" id="3.90.1150.10">
    <property type="entry name" value="Aspartate Aminotransferase, domain 1"/>
    <property type="match status" value="1"/>
</dbReference>
<evidence type="ECO:0000256" key="3">
    <source>
        <dbReference type="ARBA" id="ARBA00012239"/>
    </source>
</evidence>
<organism evidence="7 8">
    <name type="scientific">Desulfosporosinus metallidurans</name>
    <dbReference type="NCBI Taxonomy" id="1888891"/>
    <lineage>
        <taxon>Bacteria</taxon>
        <taxon>Bacillati</taxon>
        <taxon>Bacillota</taxon>
        <taxon>Clostridia</taxon>
        <taxon>Eubacteriales</taxon>
        <taxon>Desulfitobacteriaceae</taxon>
        <taxon>Desulfosporosinus</taxon>
    </lineage>
</organism>
<dbReference type="Pfam" id="PF00266">
    <property type="entry name" value="Aminotran_5"/>
    <property type="match status" value="1"/>
</dbReference>
<dbReference type="InterPro" id="IPR016454">
    <property type="entry name" value="Cysteine_dSase"/>
</dbReference>